<dbReference type="Gene3D" id="3.20.20.100">
    <property type="entry name" value="NADP-dependent oxidoreductase domain"/>
    <property type="match status" value="1"/>
</dbReference>
<sequence length="311" mass="34866">MPPATISSSVALKKSIGPHSFIYGTAWKKDATAKLVKEALMAGFLAVDTAAQPKHYQEDLVGAGIRDALREGGLSREQIYIQTKFTPPPSQDLHKMPYDSDAPLETQLHTSVASSLRNLRTQEDDSDQDTTYIDCLLLHTPLENIRATVDAWKILESYVPSRIRSLGISNVTLPVLEILYKTSTVKPSVVQNRFYGQTAWDVPLRAFCREKNISYQSFWTLTGNPQLLKSTPVTMLASFAKVSAEVALYSLVMAMEVKVLCGTTNVARMSENLDGVRRVESWTREKKDSWNTIFGDFKHVIGEEHPEWLQE</sequence>
<dbReference type="GO" id="GO:0016616">
    <property type="term" value="F:oxidoreductase activity, acting on the CH-OH group of donors, NAD or NADP as acceptor"/>
    <property type="evidence" value="ECO:0007669"/>
    <property type="project" value="UniProtKB-ARBA"/>
</dbReference>
<dbReference type="Pfam" id="PF00248">
    <property type="entry name" value="Aldo_ket_red"/>
    <property type="match status" value="1"/>
</dbReference>
<name>A0A9P4I4C9_9PEZI</name>
<dbReference type="EMBL" id="ML978711">
    <property type="protein sequence ID" value="KAF2091892.1"/>
    <property type="molecule type" value="Genomic_DNA"/>
</dbReference>
<dbReference type="PANTHER" id="PTHR43827">
    <property type="entry name" value="2,5-DIKETO-D-GLUCONIC ACID REDUCTASE"/>
    <property type="match status" value="1"/>
</dbReference>
<dbReference type="OrthoDB" id="5357513at2759"/>
<accession>A0A9P4I4C9</accession>
<organism evidence="5 6">
    <name type="scientific">Saccharata proteae CBS 121410</name>
    <dbReference type="NCBI Taxonomy" id="1314787"/>
    <lineage>
        <taxon>Eukaryota</taxon>
        <taxon>Fungi</taxon>
        <taxon>Dikarya</taxon>
        <taxon>Ascomycota</taxon>
        <taxon>Pezizomycotina</taxon>
        <taxon>Dothideomycetes</taxon>
        <taxon>Dothideomycetes incertae sedis</taxon>
        <taxon>Botryosphaeriales</taxon>
        <taxon>Saccharataceae</taxon>
        <taxon>Saccharata</taxon>
    </lineage>
</organism>
<dbReference type="InterPro" id="IPR020471">
    <property type="entry name" value="AKR"/>
</dbReference>
<reference evidence="5" key="1">
    <citation type="journal article" date="2020" name="Stud. Mycol.">
        <title>101 Dothideomycetes genomes: a test case for predicting lifestyles and emergence of pathogens.</title>
        <authorList>
            <person name="Haridas S."/>
            <person name="Albert R."/>
            <person name="Binder M."/>
            <person name="Bloem J."/>
            <person name="Labutti K."/>
            <person name="Salamov A."/>
            <person name="Andreopoulos B."/>
            <person name="Baker S."/>
            <person name="Barry K."/>
            <person name="Bills G."/>
            <person name="Bluhm B."/>
            <person name="Cannon C."/>
            <person name="Castanera R."/>
            <person name="Culley D."/>
            <person name="Daum C."/>
            <person name="Ezra D."/>
            <person name="Gonzalez J."/>
            <person name="Henrissat B."/>
            <person name="Kuo A."/>
            <person name="Liang C."/>
            <person name="Lipzen A."/>
            <person name="Lutzoni F."/>
            <person name="Magnuson J."/>
            <person name="Mondo S."/>
            <person name="Nolan M."/>
            <person name="Ohm R."/>
            <person name="Pangilinan J."/>
            <person name="Park H.-J."/>
            <person name="Ramirez L."/>
            <person name="Alfaro M."/>
            <person name="Sun H."/>
            <person name="Tritt A."/>
            <person name="Yoshinaga Y."/>
            <person name="Zwiers L.-H."/>
            <person name="Turgeon B."/>
            <person name="Goodwin S."/>
            <person name="Spatafora J."/>
            <person name="Crous P."/>
            <person name="Grigoriev I."/>
        </authorList>
    </citation>
    <scope>NUCLEOTIDE SEQUENCE</scope>
    <source>
        <strain evidence="5">CBS 121410</strain>
    </source>
</reference>
<evidence type="ECO:0000256" key="2">
    <source>
        <dbReference type="ARBA" id="ARBA00022857"/>
    </source>
</evidence>
<dbReference type="Proteomes" id="UP000799776">
    <property type="component" value="Unassembled WGS sequence"/>
</dbReference>
<dbReference type="SUPFAM" id="SSF51430">
    <property type="entry name" value="NAD(P)-linked oxidoreductase"/>
    <property type="match status" value="1"/>
</dbReference>
<dbReference type="InterPro" id="IPR036812">
    <property type="entry name" value="NAD(P)_OxRdtase_dom_sf"/>
</dbReference>
<comment type="similarity">
    <text evidence="1">Belongs to the aldo/keto reductase family.</text>
</comment>
<evidence type="ECO:0000256" key="3">
    <source>
        <dbReference type="ARBA" id="ARBA00023002"/>
    </source>
</evidence>
<dbReference type="PANTHER" id="PTHR43827:SF3">
    <property type="entry name" value="NADP-DEPENDENT OXIDOREDUCTASE DOMAIN-CONTAINING PROTEIN"/>
    <property type="match status" value="1"/>
</dbReference>
<keyword evidence="6" id="KW-1185">Reference proteome</keyword>
<evidence type="ECO:0000313" key="5">
    <source>
        <dbReference type="EMBL" id="KAF2091892.1"/>
    </source>
</evidence>
<gene>
    <name evidence="5" type="ORF">K490DRAFT_70618</name>
</gene>
<evidence type="ECO:0000313" key="6">
    <source>
        <dbReference type="Proteomes" id="UP000799776"/>
    </source>
</evidence>
<evidence type="ECO:0000259" key="4">
    <source>
        <dbReference type="Pfam" id="PF00248"/>
    </source>
</evidence>
<keyword evidence="2" id="KW-0521">NADP</keyword>
<dbReference type="InterPro" id="IPR023210">
    <property type="entry name" value="NADP_OxRdtase_dom"/>
</dbReference>
<dbReference type="AlphaFoldDB" id="A0A9P4I4C9"/>
<keyword evidence="3" id="KW-0560">Oxidoreductase</keyword>
<protein>
    <submittedName>
        <fullName evidence="5">Aldo-keto reductase</fullName>
    </submittedName>
</protein>
<proteinExistence type="inferred from homology"/>
<feature type="domain" description="NADP-dependent oxidoreductase" evidence="4">
    <location>
        <begin position="26"/>
        <end position="221"/>
    </location>
</feature>
<comment type="caution">
    <text evidence="5">The sequence shown here is derived from an EMBL/GenBank/DDBJ whole genome shotgun (WGS) entry which is preliminary data.</text>
</comment>
<evidence type="ECO:0000256" key="1">
    <source>
        <dbReference type="ARBA" id="ARBA00007905"/>
    </source>
</evidence>